<dbReference type="WBParaSite" id="PDA_v2.g26635.t1">
    <property type="protein sequence ID" value="PDA_v2.g26635.t1"/>
    <property type="gene ID" value="PDA_v2.g26635"/>
</dbReference>
<dbReference type="Gene3D" id="3.30.230.130">
    <property type="entry name" value="Cullin, Chain C, Domain 2"/>
    <property type="match status" value="1"/>
</dbReference>
<accession>A0A914QBK4</accession>
<evidence type="ECO:0000313" key="3">
    <source>
        <dbReference type="Proteomes" id="UP000887578"/>
    </source>
</evidence>
<dbReference type="GO" id="GO:0031625">
    <property type="term" value="F:ubiquitin protein ligase binding"/>
    <property type="evidence" value="ECO:0007669"/>
    <property type="project" value="InterPro"/>
</dbReference>
<evidence type="ECO:0000313" key="4">
    <source>
        <dbReference type="WBParaSite" id="PDA_v2.g26635.t1"/>
    </source>
</evidence>
<keyword evidence="3" id="KW-1185">Reference proteome</keyword>
<name>A0A914QBK4_9BILA</name>
<dbReference type="SUPFAM" id="SSF75632">
    <property type="entry name" value="Cullin homology domain"/>
    <property type="match status" value="1"/>
</dbReference>
<dbReference type="PANTHER" id="PTHR11932">
    <property type="entry name" value="CULLIN"/>
    <property type="match status" value="1"/>
</dbReference>
<dbReference type="InterPro" id="IPR036388">
    <property type="entry name" value="WH-like_DNA-bd_sf"/>
</dbReference>
<protein>
    <submittedName>
        <fullName evidence="4">Cullin family profile domain-containing protein</fullName>
    </submittedName>
</protein>
<dbReference type="InterPro" id="IPR045093">
    <property type="entry name" value="Cullin"/>
</dbReference>
<feature type="domain" description="Cullin family profile" evidence="2">
    <location>
        <begin position="1"/>
        <end position="37"/>
    </location>
</feature>
<dbReference type="GO" id="GO:0006511">
    <property type="term" value="P:ubiquitin-dependent protein catabolic process"/>
    <property type="evidence" value="ECO:0007669"/>
    <property type="project" value="InterPro"/>
</dbReference>
<dbReference type="Pfam" id="PF10557">
    <property type="entry name" value="Cullin_Nedd8"/>
    <property type="match status" value="1"/>
</dbReference>
<dbReference type="PROSITE" id="PS50069">
    <property type="entry name" value="CULLIN_2"/>
    <property type="match status" value="1"/>
</dbReference>
<dbReference type="InterPro" id="IPR036390">
    <property type="entry name" value="WH_DNA-bd_sf"/>
</dbReference>
<dbReference type="SUPFAM" id="SSF46785">
    <property type="entry name" value="Winged helix' DNA-binding domain"/>
    <property type="match status" value="1"/>
</dbReference>
<dbReference type="InterPro" id="IPR059120">
    <property type="entry name" value="Cullin-like_AB"/>
</dbReference>
<evidence type="ECO:0000256" key="1">
    <source>
        <dbReference type="PROSITE-ProRule" id="PRU00330"/>
    </source>
</evidence>
<dbReference type="Proteomes" id="UP000887578">
    <property type="component" value="Unplaced"/>
</dbReference>
<dbReference type="SMART" id="SM00884">
    <property type="entry name" value="Cullin_Nedd8"/>
    <property type="match status" value="1"/>
</dbReference>
<organism evidence="3 4">
    <name type="scientific">Panagrolaimus davidi</name>
    <dbReference type="NCBI Taxonomy" id="227884"/>
    <lineage>
        <taxon>Eukaryota</taxon>
        <taxon>Metazoa</taxon>
        <taxon>Ecdysozoa</taxon>
        <taxon>Nematoda</taxon>
        <taxon>Chromadorea</taxon>
        <taxon>Rhabditida</taxon>
        <taxon>Tylenchina</taxon>
        <taxon>Panagrolaimomorpha</taxon>
        <taxon>Panagrolaimoidea</taxon>
        <taxon>Panagrolaimidae</taxon>
        <taxon>Panagrolaimus</taxon>
    </lineage>
</organism>
<comment type="similarity">
    <text evidence="1">Belongs to the cullin family.</text>
</comment>
<dbReference type="Pfam" id="PF26557">
    <property type="entry name" value="Cullin_AB"/>
    <property type="match status" value="1"/>
</dbReference>
<proteinExistence type="inferred from homology"/>
<dbReference type="Gene3D" id="1.10.10.10">
    <property type="entry name" value="Winged helix-like DNA-binding domain superfamily/Winged helix DNA-binding domain"/>
    <property type="match status" value="1"/>
</dbReference>
<dbReference type="InterPro" id="IPR019559">
    <property type="entry name" value="Cullin_neddylation_domain"/>
</dbReference>
<dbReference type="FunFam" id="1.10.10.10:FF:000091">
    <property type="entry name" value="Cullin 3"/>
    <property type="match status" value="1"/>
</dbReference>
<dbReference type="InterPro" id="IPR036317">
    <property type="entry name" value="Cullin_homology_sf"/>
</dbReference>
<dbReference type="InterPro" id="IPR016158">
    <property type="entry name" value="Cullin_homology"/>
</dbReference>
<sequence length="170" mass="20069">MCILMKFNESESFTVEELFNGTKISEEHLKRALASMSMRKESQKVLLRNGNGLEIENGDVFSVNDEFTSKLNRIKIQTIPSKFEMNTSEEPEIRSKIEKDRKHEIEAAIIRIMKSRQKLIHNELITKVTKLLQSRFLPDPLIIKKRIEALIEREYLKRDENDLNQYHYIC</sequence>
<dbReference type="AlphaFoldDB" id="A0A914QBK4"/>
<reference evidence="4" key="1">
    <citation type="submission" date="2022-11" db="UniProtKB">
        <authorList>
            <consortium name="WormBaseParasite"/>
        </authorList>
    </citation>
    <scope>IDENTIFICATION</scope>
</reference>
<evidence type="ECO:0000259" key="2">
    <source>
        <dbReference type="PROSITE" id="PS50069"/>
    </source>
</evidence>